<evidence type="ECO:0000256" key="3">
    <source>
        <dbReference type="ARBA" id="ARBA00023082"/>
    </source>
</evidence>
<evidence type="ECO:0000256" key="5">
    <source>
        <dbReference type="ARBA" id="ARBA00023163"/>
    </source>
</evidence>
<keyword evidence="5" id="KW-0804">Transcription</keyword>
<organism evidence="9 10">
    <name type="scientific">Sanguibacter suaedae</name>
    <dbReference type="NCBI Taxonomy" id="2795737"/>
    <lineage>
        <taxon>Bacteria</taxon>
        <taxon>Bacillati</taxon>
        <taxon>Actinomycetota</taxon>
        <taxon>Actinomycetes</taxon>
        <taxon>Micrococcales</taxon>
        <taxon>Sanguibacteraceae</taxon>
        <taxon>Sanguibacter</taxon>
    </lineage>
</organism>
<keyword evidence="2" id="KW-0805">Transcription regulation</keyword>
<dbReference type="CDD" id="cd06171">
    <property type="entry name" value="Sigma70_r4"/>
    <property type="match status" value="1"/>
</dbReference>
<dbReference type="InterPro" id="IPR014284">
    <property type="entry name" value="RNA_pol_sigma-70_dom"/>
</dbReference>
<feature type="domain" description="RNA polymerase sigma factor 70 region 4 type 2" evidence="8">
    <location>
        <begin position="104"/>
        <end position="152"/>
    </location>
</feature>
<comment type="similarity">
    <text evidence="1">Belongs to the sigma-70 factor family. ECF subfamily.</text>
</comment>
<dbReference type="Gene3D" id="1.10.1740.10">
    <property type="match status" value="1"/>
</dbReference>
<evidence type="ECO:0000256" key="2">
    <source>
        <dbReference type="ARBA" id="ARBA00023015"/>
    </source>
</evidence>
<dbReference type="InterPro" id="IPR013324">
    <property type="entry name" value="RNA_pol_sigma_r3/r4-like"/>
</dbReference>
<dbReference type="GO" id="GO:0003677">
    <property type="term" value="F:DNA binding"/>
    <property type="evidence" value="ECO:0007669"/>
    <property type="project" value="UniProtKB-KW"/>
</dbReference>
<dbReference type="InterPro" id="IPR013325">
    <property type="entry name" value="RNA_pol_sigma_r2"/>
</dbReference>
<evidence type="ECO:0000313" key="10">
    <source>
        <dbReference type="Proteomes" id="UP000602087"/>
    </source>
</evidence>
<evidence type="ECO:0000313" key="9">
    <source>
        <dbReference type="EMBL" id="MBI9115997.1"/>
    </source>
</evidence>
<comment type="caution">
    <text evidence="9">The sequence shown here is derived from an EMBL/GenBank/DDBJ whole genome shotgun (WGS) entry which is preliminary data.</text>
</comment>
<keyword evidence="10" id="KW-1185">Reference proteome</keyword>
<dbReference type="PANTHER" id="PTHR43133:SF50">
    <property type="entry name" value="ECF RNA POLYMERASE SIGMA FACTOR SIGM"/>
    <property type="match status" value="1"/>
</dbReference>
<dbReference type="SUPFAM" id="SSF88659">
    <property type="entry name" value="Sigma3 and sigma4 domains of RNA polymerase sigma factors"/>
    <property type="match status" value="1"/>
</dbReference>
<evidence type="ECO:0000259" key="8">
    <source>
        <dbReference type="Pfam" id="PF08281"/>
    </source>
</evidence>
<dbReference type="InterPro" id="IPR013249">
    <property type="entry name" value="RNA_pol_sigma70_r4_t2"/>
</dbReference>
<accession>A0A934IAB8</accession>
<proteinExistence type="inferred from homology"/>
<evidence type="ECO:0000256" key="1">
    <source>
        <dbReference type="ARBA" id="ARBA00010641"/>
    </source>
</evidence>
<sequence>MADWESALDHLARTRHRALIRYAYLLCGAVREAEDLVQDALVKIYARKHLPAADDAEAYVRRAILTIYLDGYRRRRRWSGIKHLVGIKDHQESPELATSTQVDVAVALDGLSPRQRACVVLRYFEDLTVPQIATTLDCAEGTVKRHLSDAHARLATVLGPLHTPDEPGPAAPAATPSPMKTFQPPARSDNATPRSQS</sequence>
<reference evidence="9" key="1">
    <citation type="submission" date="2020-12" db="EMBL/GenBank/DDBJ databases">
        <title>Sanguibacter suaedae sp. nov., isolated from Suaeda aralocaspica.</title>
        <authorList>
            <person name="Ma Q."/>
        </authorList>
    </citation>
    <scope>NUCLEOTIDE SEQUENCE</scope>
    <source>
        <strain evidence="9">YZGR15</strain>
    </source>
</reference>
<dbReference type="InterPro" id="IPR007627">
    <property type="entry name" value="RNA_pol_sigma70_r2"/>
</dbReference>
<dbReference type="Pfam" id="PF04542">
    <property type="entry name" value="Sigma70_r2"/>
    <property type="match status" value="1"/>
</dbReference>
<evidence type="ECO:0000256" key="4">
    <source>
        <dbReference type="ARBA" id="ARBA00023125"/>
    </source>
</evidence>
<dbReference type="Proteomes" id="UP000602087">
    <property type="component" value="Unassembled WGS sequence"/>
</dbReference>
<evidence type="ECO:0000256" key="6">
    <source>
        <dbReference type="SAM" id="MobiDB-lite"/>
    </source>
</evidence>
<dbReference type="GO" id="GO:0016987">
    <property type="term" value="F:sigma factor activity"/>
    <property type="evidence" value="ECO:0007669"/>
    <property type="project" value="UniProtKB-KW"/>
</dbReference>
<feature type="region of interest" description="Disordered" evidence="6">
    <location>
        <begin position="159"/>
        <end position="197"/>
    </location>
</feature>
<dbReference type="EMBL" id="JAEINH010000013">
    <property type="protein sequence ID" value="MBI9115997.1"/>
    <property type="molecule type" value="Genomic_DNA"/>
</dbReference>
<dbReference type="PANTHER" id="PTHR43133">
    <property type="entry name" value="RNA POLYMERASE ECF-TYPE SIGMA FACTO"/>
    <property type="match status" value="1"/>
</dbReference>
<name>A0A934IAB8_9MICO</name>
<dbReference type="SUPFAM" id="SSF88946">
    <property type="entry name" value="Sigma2 domain of RNA polymerase sigma factors"/>
    <property type="match status" value="1"/>
</dbReference>
<dbReference type="GO" id="GO:0006352">
    <property type="term" value="P:DNA-templated transcription initiation"/>
    <property type="evidence" value="ECO:0007669"/>
    <property type="project" value="InterPro"/>
</dbReference>
<feature type="domain" description="RNA polymerase sigma-70 region 2" evidence="7">
    <location>
        <begin position="12"/>
        <end position="77"/>
    </location>
</feature>
<keyword evidence="3" id="KW-0731">Sigma factor</keyword>
<dbReference type="InterPro" id="IPR039425">
    <property type="entry name" value="RNA_pol_sigma-70-like"/>
</dbReference>
<dbReference type="NCBIfam" id="TIGR02937">
    <property type="entry name" value="sigma70-ECF"/>
    <property type="match status" value="1"/>
</dbReference>
<gene>
    <name evidence="9" type="ORF">JAV76_13335</name>
</gene>
<dbReference type="InterPro" id="IPR036388">
    <property type="entry name" value="WH-like_DNA-bd_sf"/>
</dbReference>
<dbReference type="Pfam" id="PF08281">
    <property type="entry name" value="Sigma70_r4_2"/>
    <property type="match status" value="1"/>
</dbReference>
<evidence type="ECO:0000259" key="7">
    <source>
        <dbReference type="Pfam" id="PF04542"/>
    </source>
</evidence>
<protein>
    <submittedName>
        <fullName evidence="9">Sigma-70 family RNA polymerase sigma factor</fullName>
    </submittedName>
</protein>
<keyword evidence="4" id="KW-0238">DNA-binding</keyword>
<dbReference type="AlphaFoldDB" id="A0A934IAB8"/>
<dbReference type="Gene3D" id="1.10.10.10">
    <property type="entry name" value="Winged helix-like DNA-binding domain superfamily/Winged helix DNA-binding domain"/>
    <property type="match status" value="1"/>
</dbReference>
<dbReference type="RefSeq" id="WP_198734566.1">
    <property type="nucleotide sequence ID" value="NZ_JAEINH010000013.1"/>
</dbReference>